<sequence>METRLYTRTNPDNGQIEIKHYEITPDAQPDEPGPVFMTHFWGTEAPADFFTAHSDYDDDDVLCLMDLYGRELDGPLDEFLAATWKEHDAEGWVLLPSLPEPHEYTCAGSPVAVLRADGSNHIEIAALPGSRTVEGSLERITLEEAMGLINSLTDAIDEEKWA</sequence>
<name>A0A7X0P8J2_9ACTN</name>
<dbReference type="AlphaFoldDB" id="A0A7X0P8J2"/>
<evidence type="ECO:0000313" key="2">
    <source>
        <dbReference type="Proteomes" id="UP000565579"/>
    </source>
</evidence>
<dbReference type="RefSeq" id="WP_185112815.1">
    <property type="nucleotide sequence ID" value="NZ_BAAAXY010000038.1"/>
</dbReference>
<comment type="caution">
    <text evidence="1">The sequence shown here is derived from an EMBL/GenBank/DDBJ whole genome shotgun (WGS) entry which is preliminary data.</text>
</comment>
<keyword evidence="2" id="KW-1185">Reference proteome</keyword>
<evidence type="ECO:0000313" key="1">
    <source>
        <dbReference type="EMBL" id="MBB6557229.1"/>
    </source>
</evidence>
<dbReference type="Proteomes" id="UP000565579">
    <property type="component" value="Unassembled WGS sequence"/>
</dbReference>
<dbReference type="EMBL" id="JACHMI010000002">
    <property type="protein sequence ID" value="MBB6557229.1"/>
    <property type="molecule type" value="Genomic_DNA"/>
</dbReference>
<gene>
    <name evidence="1" type="ORF">HD593_012119</name>
</gene>
<proteinExistence type="predicted"/>
<accession>A0A7X0P8J2</accession>
<protein>
    <submittedName>
        <fullName evidence="1">Uncharacterized protein</fullName>
    </submittedName>
</protein>
<organism evidence="1 2">
    <name type="scientific">Nonomuraea rubra</name>
    <dbReference type="NCBI Taxonomy" id="46180"/>
    <lineage>
        <taxon>Bacteria</taxon>
        <taxon>Bacillati</taxon>
        <taxon>Actinomycetota</taxon>
        <taxon>Actinomycetes</taxon>
        <taxon>Streptosporangiales</taxon>
        <taxon>Streptosporangiaceae</taxon>
        <taxon>Nonomuraea</taxon>
    </lineage>
</organism>
<reference evidence="1 2" key="1">
    <citation type="submission" date="2020-08" db="EMBL/GenBank/DDBJ databases">
        <title>Sequencing the genomes of 1000 actinobacteria strains.</title>
        <authorList>
            <person name="Klenk H.-P."/>
        </authorList>
    </citation>
    <scope>NUCLEOTIDE SEQUENCE [LARGE SCALE GENOMIC DNA]</scope>
    <source>
        <strain evidence="1 2">DSM 43768</strain>
    </source>
</reference>